<gene>
    <name evidence="1" type="ORF">Fot_32821</name>
</gene>
<keyword evidence="2" id="KW-1185">Reference proteome</keyword>
<evidence type="ECO:0000313" key="1">
    <source>
        <dbReference type="EMBL" id="KAL2509174.1"/>
    </source>
</evidence>
<dbReference type="AlphaFoldDB" id="A0ABD1T8W5"/>
<proteinExistence type="predicted"/>
<comment type="caution">
    <text evidence="1">The sequence shown here is derived from an EMBL/GenBank/DDBJ whole genome shotgun (WGS) entry which is preliminary data.</text>
</comment>
<accession>A0ABD1T8W5</accession>
<dbReference type="Proteomes" id="UP001604277">
    <property type="component" value="Unassembled WGS sequence"/>
</dbReference>
<organism evidence="1 2">
    <name type="scientific">Forsythia ovata</name>
    <dbReference type="NCBI Taxonomy" id="205694"/>
    <lineage>
        <taxon>Eukaryota</taxon>
        <taxon>Viridiplantae</taxon>
        <taxon>Streptophyta</taxon>
        <taxon>Embryophyta</taxon>
        <taxon>Tracheophyta</taxon>
        <taxon>Spermatophyta</taxon>
        <taxon>Magnoliopsida</taxon>
        <taxon>eudicotyledons</taxon>
        <taxon>Gunneridae</taxon>
        <taxon>Pentapetalae</taxon>
        <taxon>asterids</taxon>
        <taxon>lamiids</taxon>
        <taxon>Lamiales</taxon>
        <taxon>Oleaceae</taxon>
        <taxon>Forsythieae</taxon>
        <taxon>Forsythia</taxon>
    </lineage>
</organism>
<reference evidence="2" key="1">
    <citation type="submission" date="2024-07" db="EMBL/GenBank/DDBJ databases">
        <title>Two chromosome-level genome assemblies of Korean endemic species Abeliophyllum distichum and Forsythia ovata (Oleaceae).</title>
        <authorList>
            <person name="Jang H."/>
        </authorList>
    </citation>
    <scope>NUCLEOTIDE SEQUENCE [LARGE SCALE GENOMIC DNA]</scope>
</reference>
<protein>
    <submittedName>
        <fullName evidence="1">Uncharacterized protein</fullName>
    </submittedName>
</protein>
<sequence>MAIYFSNSSASFKLALKGLEVCFAAFAGFSPSLFRPSASEFAEAQKLLQQLPPELGSATVRPATSDSTVSKPLIFSPSPLSICDLQPTQSPVNQPHSRLQIRGQWTRSSNCPRRSFNLSVSPSLSPAV</sequence>
<evidence type="ECO:0000313" key="2">
    <source>
        <dbReference type="Proteomes" id="UP001604277"/>
    </source>
</evidence>
<dbReference type="EMBL" id="JBFOLJ010000009">
    <property type="protein sequence ID" value="KAL2509174.1"/>
    <property type="molecule type" value="Genomic_DNA"/>
</dbReference>
<name>A0ABD1T8W5_9LAMI</name>